<dbReference type="PANTHER" id="PTHR30055">
    <property type="entry name" value="HTH-TYPE TRANSCRIPTIONAL REGULATOR RUTR"/>
    <property type="match status" value="1"/>
</dbReference>
<dbReference type="PANTHER" id="PTHR30055:SF223">
    <property type="entry name" value="HTH-TYPE TRANSCRIPTIONAL REGULATOR UIDR"/>
    <property type="match status" value="1"/>
</dbReference>
<dbReference type="SUPFAM" id="SSF46689">
    <property type="entry name" value="Homeodomain-like"/>
    <property type="match status" value="1"/>
</dbReference>
<feature type="domain" description="HTH tetR-type" evidence="3">
    <location>
        <begin position="8"/>
        <end position="68"/>
    </location>
</feature>
<reference evidence="4" key="2">
    <citation type="journal article" date="2022" name="Syst. Appl. Microbiol.">
        <title>Physiological and genomic characterisation of Luteimonas fraxinea sp. nov., a bacterial species associated with trees tolerant to ash dieback.</title>
        <authorList>
            <person name="Ulrich K."/>
            <person name="Becker R."/>
            <person name="Behrendt U."/>
            <person name="Kube M."/>
            <person name="Schneck V."/>
            <person name="Ulrich A."/>
        </authorList>
    </citation>
    <scope>NUCLEOTIDE SEQUENCE</scope>
    <source>
        <strain evidence="4">A1P009</strain>
    </source>
</reference>
<dbReference type="PROSITE" id="PS50977">
    <property type="entry name" value="HTH_TETR_2"/>
    <property type="match status" value="1"/>
</dbReference>
<dbReference type="RefSeq" id="WP_232134861.1">
    <property type="nucleotide sequence ID" value="NZ_CP089507.1"/>
</dbReference>
<evidence type="ECO:0000259" key="3">
    <source>
        <dbReference type="PROSITE" id="PS50977"/>
    </source>
</evidence>
<protein>
    <submittedName>
        <fullName evidence="4">TetR/AcrR family transcriptional regulator</fullName>
    </submittedName>
</protein>
<dbReference type="PRINTS" id="PR00455">
    <property type="entry name" value="HTHTETR"/>
</dbReference>
<proteinExistence type="predicted"/>
<organism evidence="4 5">
    <name type="scientific">Luteimonas fraxinea</name>
    <dbReference type="NCBI Taxonomy" id="2901869"/>
    <lineage>
        <taxon>Bacteria</taxon>
        <taxon>Pseudomonadati</taxon>
        <taxon>Pseudomonadota</taxon>
        <taxon>Gammaproteobacteria</taxon>
        <taxon>Lysobacterales</taxon>
        <taxon>Lysobacteraceae</taxon>
        <taxon>Luteimonas</taxon>
    </lineage>
</organism>
<sequence>MTTRKPRSDARARILDAALAVSDRVGAAHLTLDAVAAEAGVSKGGLLYHFASKDLLLKGVVEHHMDQHHRDLEMAETMFPANPGGYLQAFVHAQRQGLEAKRLHGPKATQSFIAAAVNTPDLMDSPRQYAAKHAGRLRELGPDFVEALLVTLAFDGLFFGDAFEMLDLTASERDALIAALESRAAGLATRHSD</sequence>
<evidence type="ECO:0000256" key="2">
    <source>
        <dbReference type="PROSITE-ProRule" id="PRU00335"/>
    </source>
</evidence>
<dbReference type="InterPro" id="IPR009057">
    <property type="entry name" value="Homeodomain-like_sf"/>
</dbReference>
<dbReference type="InterPro" id="IPR041479">
    <property type="entry name" value="TetR_CgmR_C"/>
</dbReference>
<comment type="caution">
    <text evidence="4">The sequence shown here is derived from an EMBL/GenBank/DDBJ whole genome shotgun (WGS) entry which is preliminary data.</text>
</comment>
<dbReference type="Pfam" id="PF00440">
    <property type="entry name" value="TetR_N"/>
    <property type="match status" value="1"/>
</dbReference>
<name>A0ABS8UAT9_9GAMM</name>
<accession>A0ABS8UAT9</accession>
<dbReference type="Gene3D" id="1.10.357.10">
    <property type="entry name" value="Tetracycline Repressor, domain 2"/>
    <property type="match status" value="1"/>
</dbReference>
<evidence type="ECO:0000256" key="1">
    <source>
        <dbReference type="ARBA" id="ARBA00023125"/>
    </source>
</evidence>
<feature type="DNA-binding region" description="H-T-H motif" evidence="2">
    <location>
        <begin position="31"/>
        <end position="50"/>
    </location>
</feature>
<dbReference type="InterPro" id="IPR050109">
    <property type="entry name" value="HTH-type_TetR-like_transc_reg"/>
</dbReference>
<gene>
    <name evidence="4" type="ORF">LTT95_05150</name>
</gene>
<dbReference type="InterPro" id="IPR001647">
    <property type="entry name" value="HTH_TetR"/>
</dbReference>
<keyword evidence="5" id="KW-1185">Reference proteome</keyword>
<keyword evidence="1 2" id="KW-0238">DNA-binding</keyword>
<evidence type="ECO:0000313" key="4">
    <source>
        <dbReference type="EMBL" id="MCD9096324.1"/>
    </source>
</evidence>
<dbReference type="EMBL" id="JAJQKU010000002">
    <property type="protein sequence ID" value="MCD9096324.1"/>
    <property type="molecule type" value="Genomic_DNA"/>
</dbReference>
<dbReference type="Proteomes" id="UP001430360">
    <property type="component" value="Unassembled WGS sequence"/>
</dbReference>
<dbReference type="Pfam" id="PF17937">
    <property type="entry name" value="TetR_C_28"/>
    <property type="match status" value="1"/>
</dbReference>
<reference evidence="4" key="1">
    <citation type="submission" date="2021-12" db="EMBL/GenBank/DDBJ databases">
        <authorList>
            <person name="Ulrich A."/>
        </authorList>
    </citation>
    <scope>NUCLEOTIDE SEQUENCE</scope>
    <source>
        <strain evidence="4">A1P009</strain>
    </source>
</reference>
<evidence type="ECO:0000313" key="5">
    <source>
        <dbReference type="Proteomes" id="UP001430360"/>
    </source>
</evidence>